<sequence length="66" mass="7175">MTLLDTSDVTSPLFITVLLFLLVLVPLVSLGILRLVQSRRRSALALIGSSVLIGMLFLGITSLMFQ</sequence>
<dbReference type="EMBL" id="VYKK01000026">
    <property type="protein sequence ID" value="KAA8998759.1"/>
    <property type="molecule type" value="Genomic_DNA"/>
</dbReference>
<gene>
    <name evidence="2" type="ORF">F4V43_16140</name>
</gene>
<keyword evidence="1" id="KW-0472">Membrane</keyword>
<name>A0A5J5FXT9_9BACL</name>
<organism evidence="2 3">
    <name type="scientific">Paenibacillus spiritus</name>
    <dbReference type="NCBI Taxonomy" id="2496557"/>
    <lineage>
        <taxon>Bacteria</taxon>
        <taxon>Bacillati</taxon>
        <taxon>Bacillota</taxon>
        <taxon>Bacilli</taxon>
        <taxon>Bacillales</taxon>
        <taxon>Paenibacillaceae</taxon>
        <taxon>Paenibacillus</taxon>
    </lineage>
</organism>
<dbReference type="AlphaFoldDB" id="A0A5J5FXT9"/>
<accession>A0A5J5FXT9</accession>
<feature type="transmembrane region" description="Helical" evidence="1">
    <location>
        <begin position="43"/>
        <end position="65"/>
    </location>
</feature>
<keyword evidence="1" id="KW-0812">Transmembrane</keyword>
<keyword evidence="3" id="KW-1185">Reference proteome</keyword>
<proteinExistence type="predicted"/>
<protein>
    <submittedName>
        <fullName evidence="2">Uncharacterized protein</fullName>
    </submittedName>
</protein>
<comment type="caution">
    <text evidence="2">The sequence shown here is derived from an EMBL/GenBank/DDBJ whole genome shotgun (WGS) entry which is preliminary data.</text>
</comment>
<evidence type="ECO:0000313" key="3">
    <source>
        <dbReference type="Proteomes" id="UP000367750"/>
    </source>
</evidence>
<evidence type="ECO:0000313" key="2">
    <source>
        <dbReference type="EMBL" id="KAA8998759.1"/>
    </source>
</evidence>
<keyword evidence="1" id="KW-1133">Transmembrane helix</keyword>
<reference evidence="2 3" key="1">
    <citation type="submission" date="2019-09" db="EMBL/GenBank/DDBJ databases">
        <title>Bacillus ochoae sp. nov., Paenibacillus whitsoniae sp. nov., Paenibacillus spiritus sp. nov. Isolated from the Mars Exploration Rover during spacecraft assembly.</title>
        <authorList>
            <person name="Seuylemezian A."/>
            <person name="Vaishampayan P."/>
        </authorList>
    </citation>
    <scope>NUCLEOTIDE SEQUENCE [LARGE SCALE GENOMIC DNA]</scope>
    <source>
        <strain evidence="2 3">MER_111</strain>
    </source>
</reference>
<evidence type="ECO:0000256" key="1">
    <source>
        <dbReference type="SAM" id="Phobius"/>
    </source>
</evidence>
<dbReference type="RefSeq" id="WP_150459289.1">
    <property type="nucleotide sequence ID" value="NZ_VYKK01000026.1"/>
</dbReference>
<feature type="transmembrane region" description="Helical" evidence="1">
    <location>
        <begin position="12"/>
        <end position="36"/>
    </location>
</feature>
<dbReference type="Proteomes" id="UP000367750">
    <property type="component" value="Unassembled WGS sequence"/>
</dbReference>